<sequence>MATVSEPLSFAELEPLVGEVITRQSDGYDEARERITWNKRLDKARAPAAIVVAKSAEQVQAAVRFAAGHGLKVSPRGGGHNYEAAALRDGSLLLDLGCLDRIEIDRDSLTAWVGAGALGGELIERLSEQGLGFPIGHCADVALSGYILSGGFGWNSGCWGPAIANVEAIEMVVADGEAIIATAEDHTDLFWAARGAGCGFFAVVTGYRLRLHRLPDAACYWSGSFTAASAPTLAPWLGEALRSAAQGAEMTCLVGPHHESGEPSIIVRVSATGSTREEARAKIASFASPPQHANAFEPPEYKDIHFADLTRLSAVPSGKRVAADHVWSEAPLGDLLLALQPHAQAPGKASTINIFALGGSGHVAARPDERESALSVGGGTGIGIYAMWDDPANDEAQFEWVRAVDLALAPYRTARYVGEASLAAGPERLAECFTPGALERLAEVRSRYDPQGLFFGFP</sequence>
<dbReference type="InterPro" id="IPR016167">
    <property type="entry name" value="FAD-bd_PCMH_sub1"/>
</dbReference>
<dbReference type="GO" id="GO:0071949">
    <property type="term" value="F:FAD binding"/>
    <property type="evidence" value="ECO:0007669"/>
    <property type="project" value="InterPro"/>
</dbReference>
<dbReference type="SUPFAM" id="SSF56176">
    <property type="entry name" value="FAD-binding/transporter-associated domain-like"/>
    <property type="match status" value="1"/>
</dbReference>
<dbReference type="InterPro" id="IPR006094">
    <property type="entry name" value="Oxid_FAD_bind_N"/>
</dbReference>
<keyword evidence="4" id="KW-0274">FAD</keyword>
<dbReference type="Pfam" id="PF01565">
    <property type="entry name" value="FAD_binding_4"/>
    <property type="match status" value="1"/>
</dbReference>
<keyword evidence="8" id="KW-1185">Reference proteome</keyword>
<keyword evidence="5" id="KW-0560">Oxidoreductase</keyword>
<dbReference type="PROSITE" id="PS51387">
    <property type="entry name" value="FAD_PCMH"/>
    <property type="match status" value="1"/>
</dbReference>
<feature type="domain" description="FAD-binding PCMH-type" evidence="6">
    <location>
        <begin position="43"/>
        <end position="214"/>
    </location>
</feature>
<dbReference type="AlphaFoldDB" id="A0A6I4UUI5"/>
<dbReference type="InterPro" id="IPR036318">
    <property type="entry name" value="FAD-bd_PCMH-like_sf"/>
</dbReference>
<gene>
    <name evidence="7" type="ORF">GRI75_11675</name>
</gene>
<keyword evidence="3" id="KW-0285">Flavoprotein</keyword>
<dbReference type="Gene3D" id="3.30.465.10">
    <property type="match status" value="1"/>
</dbReference>
<dbReference type="EMBL" id="WTYK01000007">
    <property type="protein sequence ID" value="MXP42298.1"/>
    <property type="molecule type" value="Genomic_DNA"/>
</dbReference>
<dbReference type="RefSeq" id="WP_160747163.1">
    <property type="nucleotide sequence ID" value="NZ_WTYK01000007.1"/>
</dbReference>
<dbReference type="OrthoDB" id="9775082at2"/>
<dbReference type="InterPro" id="IPR016169">
    <property type="entry name" value="FAD-bd_PCMH_sub2"/>
</dbReference>
<dbReference type="Gene3D" id="3.40.462.20">
    <property type="match status" value="1"/>
</dbReference>
<protein>
    <submittedName>
        <fullName evidence="7">FAD-binding protein</fullName>
    </submittedName>
</protein>
<evidence type="ECO:0000256" key="2">
    <source>
        <dbReference type="ARBA" id="ARBA00005466"/>
    </source>
</evidence>
<evidence type="ECO:0000256" key="1">
    <source>
        <dbReference type="ARBA" id="ARBA00001974"/>
    </source>
</evidence>
<dbReference type="InterPro" id="IPR050416">
    <property type="entry name" value="FAD-linked_Oxidoreductase"/>
</dbReference>
<evidence type="ECO:0000256" key="3">
    <source>
        <dbReference type="ARBA" id="ARBA00022630"/>
    </source>
</evidence>
<proteinExistence type="inferred from homology"/>
<reference evidence="7 8" key="1">
    <citation type="submission" date="2019-12" db="EMBL/GenBank/DDBJ databases">
        <title>Genomic-based taxomic classification of the family Erythrobacteraceae.</title>
        <authorList>
            <person name="Xu L."/>
        </authorList>
    </citation>
    <scope>NUCLEOTIDE SEQUENCE [LARGE SCALE GENOMIC DNA]</scope>
    <source>
        <strain evidence="7 8">MCCC 1K02066</strain>
    </source>
</reference>
<dbReference type="GO" id="GO:0016491">
    <property type="term" value="F:oxidoreductase activity"/>
    <property type="evidence" value="ECO:0007669"/>
    <property type="project" value="UniProtKB-KW"/>
</dbReference>
<evidence type="ECO:0000256" key="4">
    <source>
        <dbReference type="ARBA" id="ARBA00022827"/>
    </source>
</evidence>
<comment type="caution">
    <text evidence="7">The sequence shown here is derived from an EMBL/GenBank/DDBJ whole genome shotgun (WGS) entry which is preliminary data.</text>
</comment>
<evidence type="ECO:0000256" key="5">
    <source>
        <dbReference type="ARBA" id="ARBA00023002"/>
    </source>
</evidence>
<evidence type="ECO:0000313" key="7">
    <source>
        <dbReference type="EMBL" id="MXP42298.1"/>
    </source>
</evidence>
<comment type="cofactor">
    <cofactor evidence="1">
        <name>FAD</name>
        <dbReference type="ChEBI" id="CHEBI:57692"/>
    </cofactor>
</comment>
<name>A0A6I4UUI5_9SPHN</name>
<comment type="similarity">
    <text evidence="2">Belongs to the oxygen-dependent FAD-linked oxidoreductase family.</text>
</comment>
<evidence type="ECO:0000313" key="8">
    <source>
        <dbReference type="Proteomes" id="UP000469159"/>
    </source>
</evidence>
<organism evidence="7 8">
    <name type="scientific">Croceibacterium soli</name>
    <dbReference type="NCBI Taxonomy" id="1739690"/>
    <lineage>
        <taxon>Bacteria</taxon>
        <taxon>Pseudomonadati</taxon>
        <taxon>Pseudomonadota</taxon>
        <taxon>Alphaproteobacteria</taxon>
        <taxon>Sphingomonadales</taxon>
        <taxon>Erythrobacteraceae</taxon>
        <taxon>Croceibacterium</taxon>
    </lineage>
</organism>
<dbReference type="PANTHER" id="PTHR42973">
    <property type="entry name" value="BINDING OXIDOREDUCTASE, PUTATIVE (AFU_ORTHOLOGUE AFUA_1G17690)-RELATED"/>
    <property type="match status" value="1"/>
</dbReference>
<evidence type="ECO:0000259" key="6">
    <source>
        <dbReference type="PROSITE" id="PS51387"/>
    </source>
</evidence>
<dbReference type="PANTHER" id="PTHR42973:SF39">
    <property type="entry name" value="FAD-BINDING PCMH-TYPE DOMAIN-CONTAINING PROTEIN"/>
    <property type="match status" value="1"/>
</dbReference>
<accession>A0A6I4UUI5</accession>
<dbReference type="InterPro" id="IPR016166">
    <property type="entry name" value="FAD-bd_PCMH"/>
</dbReference>
<dbReference type="Gene3D" id="3.30.43.10">
    <property type="entry name" value="Uridine Diphospho-n-acetylenolpyruvylglucosamine Reductase, domain 2"/>
    <property type="match status" value="1"/>
</dbReference>
<dbReference type="Proteomes" id="UP000469159">
    <property type="component" value="Unassembled WGS sequence"/>
</dbReference>